<protein>
    <submittedName>
        <fullName evidence="1">Uncharacterized protein</fullName>
    </submittedName>
</protein>
<comment type="caution">
    <text evidence="1">The sequence shown here is derived from an EMBL/GenBank/DDBJ whole genome shotgun (WGS) entry which is preliminary data.</text>
</comment>
<dbReference type="Proteomes" id="UP000824782">
    <property type="component" value="Unassembled WGS sequence"/>
</dbReference>
<evidence type="ECO:0000313" key="1">
    <source>
        <dbReference type="EMBL" id="KAG8535071.1"/>
    </source>
</evidence>
<dbReference type="EMBL" id="WNYA01079921">
    <property type="protein sequence ID" value="KAG8535071.1"/>
    <property type="molecule type" value="Genomic_DNA"/>
</dbReference>
<evidence type="ECO:0000313" key="2">
    <source>
        <dbReference type="Proteomes" id="UP000824782"/>
    </source>
</evidence>
<organism evidence="1 2">
    <name type="scientific">Engystomops pustulosus</name>
    <name type="common">Tungara frog</name>
    <name type="synonym">Physalaemus pustulosus</name>
    <dbReference type="NCBI Taxonomy" id="76066"/>
    <lineage>
        <taxon>Eukaryota</taxon>
        <taxon>Metazoa</taxon>
        <taxon>Chordata</taxon>
        <taxon>Craniata</taxon>
        <taxon>Vertebrata</taxon>
        <taxon>Euteleostomi</taxon>
        <taxon>Amphibia</taxon>
        <taxon>Batrachia</taxon>
        <taxon>Anura</taxon>
        <taxon>Neobatrachia</taxon>
        <taxon>Hyloidea</taxon>
        <taxon>Leptodactylidae</taxon>
        <taxon>Leiuperinae</taxon>
        <taxon>Engystomops</taxon>
    </lineage>
</organism>
<sequence>MLMQYFLLEIRGNMDLIQRSQATWLSLIEKSEHLPLPISSDPLLYRRRFGCSEITKDLITSSGCENNSMLHSVEHNSYVARHTAVTRPHGHYMHRHMHIHCSDRHTAT</sequence>
<proteinExistence type="predicted"/>
<name>A0AAV6YM54_ENGPU</name>
<gene>
    <name evidence="1" type="ORF">GDO81_029521</name>
</gene>
<reference evidence="1" key="1">
    <citation type="thesis" date="2020" institute="ProQuest LLC" country="789 East Eisenhower Parkway, Ann Arbor, MI, USA">
        <title>Comparative Genomics and Chromosome Evolution.</title>
        <authorList>
            <person name="Mudd A.B."/>
        </authorList>
    </citation>
    <scope>NUCLEOTIDE SEQUENCE</scope>
    <source>
        <strain evidence="1">237g6f4</strain>
        <tissue evidence="1">Blood</tissue>
    </source>
</reference>
<keyword evidence="2" id="KW-1185">Reference proteome</keyword>
<accession>A0AAV6YM54</accession>
<dbReference type="AlphaFoldDB" id="A0AAV6YM54"/>